<feature type="transmembrane region" description="Helical" evidence="1">
    <location>
        <begin position="37"/>
        <end position="56"/>
    </location>
</feature>
<keyword evidence="1" id="KW-0472">Membrane</keyword>
<accession>A0ABW0PZH3</accession>
<dbReference type="RefSeq" id="WP_266343827.1">
    <property type="nucleotide sequence ID" value="NZ_JAPKNH010000003.1"/>
</dbReference>
<evidence type="ECO:0000256" key="1">
    <source>
        <dbReference type="SAM" id="Phobius"/>
    </source>
</evidence>
<keyword evidence="1" id="KW-0812">Transmembrane</keyword>
<proteinExistence type="predicted"/>
<dbReference type="EMBL" id="JBHSML010000013">
    <property type="protein sequence ID" value="MFC5517996.1"/>
    <property type="molecule type" value="Genomic_DNA"/>
</dbReference>
<name>A0ABW0PZH3_9HYPH</name>
<comment type="caution">
    <text evidence="2">The sequence shown here is derived from an EMBL/GenBank/DDBJ whole genome shotgun (WGS) entry which is preliminary data.</text>
</comment>
<reference evidence="3" key="1">
    <citation type="journal article" date="2019" name="Int. J. Syst. Evol. Microbiol.">
        <title>The Global Catalogue of Microorganisms (GCM) 10K type strain sequencing project: providing services to taxonomists for standard genome sequencing and annotation.</title>
        <authorList>
            <consortium name="The Broad Institute Genomics Platform"/>
            <consortium name="The Broad Institute Genome Sequencing Center for Infectious Disease"/>
            <person name="Wu L."/>
            <person name="Ma J."/>
        </authorList>
    </citation>
    <scope>NUCLEOTIDE SEQUENCE [LARGE SCALE GENOMIC DNA]</scope>
    <source>
        <strain evidence="3">KACC 12633</strain>
    </source>
</reference>
<feature type="transmembrane region" description="Helical" evidence="1">
    <location>
        <begin position="12"/>
        <end position="31"/>
    </location>
</feature>
<organism evidence="2 3">
    <name type="scientific">Kaistia terrae</name>
    <dbReference type="NCBI Taxonomy" id="537017"/>
    <lineage>
        <taxon>Bacteria</taxon>
        <taxon>Pseudomonadati</taxon>
        <taxon>Pseudomonadota</taxon>
        <taxon>Alphaproteobacteria</taxon>
        <taxon>Hyphomicrobiales</taxon>
        <taxon>Kaistiaceae</taxon>
        <taxon>Kaistia</taxon>
    </lineage>
</organism>
<gene>
    <name evidence="2" type="ORF">ACFPP9_19610</name>
</gene>
<evidence type="ECO:0000313" key="2">
    <source>
        <dbReference type="EMBL" id="MFC5517996.1"/>
    </source>
</evidence>
<evidence type="ECO:0000313" key="3">
    <source>
        <dbReference type="Proteomes" id="UP001596150"/>
    </source>
</evidence>
<protein>
    <submittedName>
        <fullName evidence="2">Uncharacterized protein</fullName>
    </submittedName>
</protein>
<dbReference type="Proteomes" id="UP001596150">
    <property type="component" value="Unassembled WGS sequence"/>
</dbReference>
<keyword evidence="1" id="KW-1133">Transmembrane helix</keyword>
<sequence>MTDEKRSVDEKASRVAMIGIIAGLVLTAAGMLTREPIFGGLGLAIIVVMVILRRPIARLLSSR</sequence>
<keyword evidence="3" id="KW-1185">Reference proteome</keyword>